<feature type="region of interest" description="Disordered" evidence="2">
    <location>
        <begin position="205"/>
        <end position="248"/>
    </location>
</feature>
<dbReference type="VEuPathDB" id="TriTrypDB:C3747_1g434"/>
<keyword evidence="1" id="KW-0175">Coiled coil</keyword>
<dbReference type="VEuPathDB" id="TriTrypDB:TcCL_NonESM04556"/>
<evidence type="ECO:0000256" key="1">
    <source>
        <dbReference type="SAM" id="Coils"/>
    </source>
</evidence>
<proteinExistence type="predicted"/>
<evidence type="ECO:0000313" key="3">
    <source>
        <dbReference type="EMBL" id="PWV22244.1"/>
    </source>
</evidence>
<dbReference type="EMBL" id="PRFC01000001">
    <property type="protein sequence ID" value="PWV22244.1"/>
    <property type="molecule type" value="Genomic_DNA"/>
</dbReference>
<dbReference type="VEuPathDB" id="TriTrypDB:Tc_MARK_4225"/>
<feature type="compositionally biased region" description="Polar residues" evidence="2">
    <location>
        <begin position="224"/>
        <end position="248"/>
    </location>
</feature>
<feature type="compositionally biased region" description="Polar residues" evidence="2">
    <location>
        <begin position="205"/>
        <end position="215"/>
    </location>
</feature>
<reference evidence="3 4" key="1">
    <citation type="journal article" date="2018" name="Microb. Genom.">
        <title>Expanding an expanded genome: long-read sequencing of Trypanosoma cruzi.</title>
        <authorList>
            <person name="Berna L."/>
            <person name="Rodriguez M."/>
            <person name="Chiribao M.L."/>
            <person name="Parodi-Talice A."/>
            <person name="Pita S."/>
            <person name="Rijo G."/>
            <person name="Alvarez-Valin F."/>
            <person name="Robello C."/>
        </authorList>
    </citation>
    <scope>NUCLEOTIDE SEQUENCE [LARGE SCALE GENOMIC DNA]</scope>
    <source>
        <strain evidence="3 4">TCC</strain>
    </source>
</reference>
<dbReference type="OrthoDB" id="246381at2759"/>
<gene>
    <name evidence="3" type="ORF">C3747_1g434</name>
</gene>
<dbReference type="OMA" id="VFHNVHP"/>
<name>A0A2V2XWY8_TRYCR</name>
<evidence type="ECO:0000313" key="4">
    <source>
        <dbReference type="Proteomes" id="UP000246078"/>
    </source>
</evidence>
<dbReference type="AlphaFoldDB" id="A0A2V2XWY8"/>
<dbReference type="VEuPathDB" id="TriTrypDB:TcBrA4_0059120"/>
<feature type="coiled-coil region" evidence="1">
    <location>
        <begin position="83"/>
        <end position="124"/>
    </location>
</feature>
<sequence>MGKFSLCIESNLREVNSLLAFHNVHPQVRADVQRRLQRLTYRVYDHIGTLVPGRSEPAEDVCAAVVQELVENTIQKALPGVELAAEERRSAAFQQRTRDLELELSKSEQQCRELGERLDRFRKAHNFMLRCYFREVLLLRYQLQDAMWRRRRSHNSQAQGGHFGENFKDSTSRALLAVIPETKTPKSEYALPTIQASSNLSLSEAVQNNSTSSGSAEAIMDSEPQLSTTSELGKNNAPSSPSTTGAVAKQSNAVVKVSSLTTMPTSEVPAKHVTPIPAVLAVAGVSSLSQPAEMPHSSPLISGVTRPKPAPRKVETNFVTVNAASVKGVVQLRTASTQTIPLMGDDSVGAVFDYERYIRQLNRPRRGSALSVEAEISKSPQPKVLLEEQRRRKAKRLQLMKQKFAQYQENAANATLSPSGKKSGMLQAFILGRKKSAAMEGRKTLLEEFNEIYLGVRGLREQHFKDMVRLKKEMDSIESSVALLLGFFGTYAEEVSRLAAVLSCEEGAASSTMNVTMKKEDDPYRRRAVMDYFSAAASVGAKPVLSSEKRENEEMKEFITLEQQEQRKRQILFWENNPVTLRAKAAFFELQAAAAKLREESSFRKGQKGAMDLLPTVVGYDAFSSALFKDLIRGKSEQEEEEGNRALLLLSREEKLKTLVQLRMKRISHRARHRTQLRQLADGAKKGKKGEYLQKILLRASLHEKTVERLTRMINKLLRDLGLSGEDLEAQRAFFTKNLASSPYLCESGGNLREDEESGVVYVPLPVSTRHAGDLCAALSSNPAGYIMFNDEVIPIANVTYSVRTGLPDNVEQLRGQRSAAAAEAGGRGTRRVLPFHGTVVDYYPGVQLGIPLGDNHGPMYVFWGSDEGSFFLVEDGLDAERTASQRAPPLTARQGHQQQLGQKRNVNLSTILLSPPLPEPERMRPFVTHSSGAFVTSPRDASGIETSPVVTYALERVTPAPSLTLQEERGKLPSCSPPAPPTIRPFRPMIVGPNREERDLMRIESLSARRGAGGANKVTSLSYGADTALARLKGAQRERQQKTVASSKQTPTNGKTQGRTPNDHFFRMRLPYKRSTLPPVFE</sequence>
<comment type="caution">
    <text evidence="3">The sequence shown here is derived from an EMBL/GenBank/DDBJ whole genome shotgun (WGS) entry which is preliminary data.</text>
</comment>
<dbReference type="VEuPathDB" id="TriTrypDB:TcG_06776"/>
<feature type="region of interest" description="Disordered" evidence="2">
    <location>
        <begin position="967"/>
        <end position="991"/>
    </location>
</feature>
<dbReference type="VEuPathDB" id="TriTrypDB:TcYC6_0072370"/>
<dbReference type="VEuPathDB" id="TriTrypDB:ECC02_002735"/>
<dbReference type="VEuPathDB" id="TriTrypDB:TcCLB.506305.10"/>
<dbReference type="VEuPathDB" id="TriTrypDB:TcCLB.506811.40"/>
<dbReference type="Proteomes" id="UP000246078">
    <property type="component" value="Unassembled WGS sequence"/>
</dbReference>
<accession>A0A2V2XWY8</accession>
<dbReference type="VEuPathDB" id="TriTrypDB:TCSYLVIO_005599"/>
<protein>
    <submittedName>
        <fullName evidence="3">Uncharacterized protein</fullName>
    </submittedName>
</protein>
<organism evidence="3 4">
    <name type="scientific">Trypanosoma cruzi</name>
    <dbReference type="NCBI Taxonomy" id="5693"/>
    <lineage>
        <taxon>Eukaryota</taxon>
        <taxon>Discoba</taxon>
        <taxon>Euglenozoa</taxon>
        <taxon>Kinetoplastea</taxon>
        <taxon>Metakinetoplastina</taxon>
        <taxon>Trypanosomatida</taxon>
        <taxon>Trypanosomatidae</taxon>
        <taxon>Trypanosoma</taxon>
        <taxon>Schizotrypanum</taxon>
    </lineage>
</organism>
<feature type="compositionally biased region" description="Polar residues" evidence="2">
    <location>
        <begin position="1043"/>
        <end position="1061"/>
    </location>
</feature>
<evidence type="ECO:0000256" key="2">
    <source>
        <dbReference type="SAM" id="MobiDB-lite"/>
    </source>
</evidence>
<dbReference type="VEuPathDB" id="TriTrypDB:TCDM_01602"/>
<dbReference type="VEuPathDB" id="TriTrypDB:C4B63_2g398"/>
<dbReference type="VEuPathDB" id="TriTrypDB:BCY84_14562"/>
<feature type="region of interest" description="Disordered" evidence="2">
    <location>
        <begin position="1034"/>
        <end position="1069"/>
    </location>
</feature>